<sequence>VAGAMWGTSNALLINNESVSASPIYVTAANQATAEVWLDNRLIYSQQLQPGIQAIDTRRLPSGIYNITINTLENGKIVDTQIAQVYKPL</sequence>
<feature type="non-terminal residue" evidence="2">
    <location>
        <position position="89"/>
    </location>
</feature>
<dbReference type="Proteomes" id="UP000664056">
    <property type="component" value="Unassembled WGS sequence"/>
</dbReference>
<comment type="caution">
    <text evidence="2">The sequence shown here is derived from an EMBL/GenBank/DDBJ whole genome shotgun (WGS) entry which is preliminary data.</text>
</comment>
<organism evidence="2 3">
    <name type="scientific">Vibrio vulnificus</name>
    <dbReference type="NCBI Taxonomy" id="672"/>
    <lineage>
        <taxon>Bacteria</taxon>
        <taxon>Pseudomonadati</taxon>
        <taxon>Pseudomonadota</taxon>
        <taxon>Gammaproteobacteria</taxon>
        <taxon>Vibrionales</taxon>
        <taxon>Vibrionaceae</taxon>
        <taxon>Vibrio</taxon>
    </lineage>
</organism>
<evidence type="ECO:0000259" key="1">
    <source>
        <dbReference type="Pfam" id="PF16967"/>
    </source>
</evidence>
<feature type="non-terminal residue" evidence="2">
    <location>
        <position position="1"/>
    </location>
</feature>
<dbReference type="InterPro" id="IPR032636">
    <property type="entry name" value="Pilus_assem_E-set-like_dom"/>
</dbReference>
<dbReference type="RefSeq" id="WP_206623300.1">
    <property type="nucleotide sequence ID" value="NZ_JAFKOQ010000183.1"/>
</dbReference>
<evidence type="ECO:0000313" key="2">
    <source>
        <dbReference type="EMBL" id="MBN8124764.1"/>
    </source>
</evidence>
<dbReference type="EMBL" id="JAFKOQ010000183">
    <property type="protein sequence ID" value="MBN8124764.1"/>
    <property type="molecule type" value="Genomic_DNA"/>
</dbReference>
<protein>
    <submittedName>
        <fullName evidence="2">TcfC E-set like domain-containing protein</fullName>
    </submittedName>
</protein>
<dbReference type="Pfam" id="PF16967">
    <property type="entry name" value="TcfC"/>
    <property type="match status" value="1"/>
</dbReference>
<gene>
    <name evidence="2" type="ORF">J0J18_24025</name>
</gene>
<proteinExistence type="predicted"/>
<reference evidence="2" key="1">
    <citation type="submission" date="2021-03" db="EMBL/GenBank/DDBJ databases">
        <title>Study of the foodborne Vibrio vulnificus isolates from China.</title>
        <authorList>
            <person name="Zheng Z."/>
            <person name="Ye L."/>
        </authorList>
    </citation>
    <scope>NUCLEOTIDE SEQUENCE</scope>
    <source>
        <strain evidence="2">Vv1582</strain>
    </source>
</reference>
<evidence type="ECO:0000313" key="3">
    <source>
        <dbReference type="Proteomes" id="UP000664056"/>
    </source>
</evidence>
<name>A0AAW4HJD3_VIBVL</name>
<accession>A0AAW4HJD3</accession>
<dbReference type="AlphaFoldDB" id="A0AAW4HJD3"/>
<feature type="domain" description="Pilus assembly protein E-set like" evidence="1">
    <location>
        <begin position="20"/>
        <end position="87"/>
    </location>
</feature>